<name>A0A2W1DQK6_9PLEO</name>
<protein>
    <submittedName>
        <fullName evidence="1">Uncharacterized protein</fullName>
    </submittedName>
</protein>
<gene>
    <name evidence="1" type="ORF">PtrM4_033210</name>
</gene>
<comment type="caution">
    <text evidence="1">The sequence shown here is derived from an EMBL/GenBank/DDBJ whole genome shotgun (WGS) entry which is preliminary data.</text>
</comment>
<dbReference type="EMBL" id="NQIK02000001">
    <property type="protein sequence ID" value="KAF7579081.1"/>
    <property type="molecule type" value="Genomic_DNA"/>
</dbReference>
<dbReference type="GeneID" id="90954518"/>
<dbReference type="KEGG" id="ptrr:90954518"/>
<sequence>MDAVRRGCPEAEWPPWTRLPTSISASDSPTKAYLINTAILLIEWAAFTLFHKSIVVIISTRSLWTIRCSHTQNFTV</sequence>
<evidence type="ECO:0000313" key="2">
    <source>
        <dbReference type="Proteomes" id="UP000245464"/>
    </source>
</evidence>
<dbReference type="AlphaFoldDB" id="A0A2W1DQK6"/>
<organism evidence="1 2">
    <name type="scientific">Pyrenophora tritici-repentis</name>
    <dbReference type="NCBI Taxonomy" id="45151"/>
    <lineage>
        <taxon>Eukaryota</taxon>
        <taxon>Fungi</taxon>
        <taxon>Dikarya</taxon>
        <taxon>Ascomycota</taxon>
        <taxon>Pezizomycotina</taxon>
        <taxon>Dothideomycetes</taxon>
        <taxon>Pleosporomycetidae</taxon>
        <taxon>Pleosporales</taxon>
        <taxon>Pleosporineae</taxon>
        <taxon>Pleosporaceae</taxon>
        <taxon>Pyrenophora</taxon>
    </lineage>
</organism>
<dbReference type="RefSeq" id="XP_065966238.1">
    <property type="nucleotide sequence ID" value="XM_066104036.1"/>
</dbReference>
<evidence type="ECO:0000313" key="1">
    <source>
        <dbReference type="EMBL" id="KAF7579081.1"/>
    </source>
</evidence>
<dbReference type="Proteomes" id="UP000245464">
    <property type="component" value="Chromosome 1"/>
</dbReference>
<proteinExistence type="predicted"/>
<reference evidence="1 2" key="1">
    <citation type="journal article" date="2018" name="BMC Genomics">
        <title>Comparative genomics of the wheat fungal pathogen Pyrenophora tritici-repentis reveals chromosomal variations and genome plasticity.</title>
        <authorList>
            <person name="Moolhuijzen P."/>
            <person name="See P.T."/>
            <person name="Hane J.K."/>
            <person name="Shi G."/>
            <person name="Liu Z."/>
            <person name="Oliver R.P."/>
            <person name="Moffat C.S."/>
        </authorList>
    </citation>
    <scope>NUCLEOTIDE SEQUENCE [LARGE SCALE GENOMIC DNA]</scope>
    <source>
        <strain evidence="1">M4</strain>
    </source>
</reference>
<accession>A0A2W1DQK6</accession>